<evidence type="ECO:0000313" key="10">
    <source>
        <dbReference type="EMBL" id="TKX19952.1"/>
    </source>
</evidence>
<evidence type="ECO:0000256" key="8">
    <source>
        <dbReference type="RuleBase" id="RU362002"/>
    </source>
</evidence>
<dbReference type="FunFam" id="1.10.3430.10:FF:000003">
    <property type="entry name" value="Ammonium transporter"/>
    <property type="match status" value="1"/>
</dbReference>
<organism evidence="10 11">
    <name type="scientific">Elsinoe australis</name>
    <dbReference type="NCBI Taxonomy" id="40998"/>
    <lineage>
        <taxon>Eukaryota</taxon>
        <taxon>Fungi</taxon>
        <taxon>Dikarya</taxon>
        <taxon>Ascomycota</taxon>
        <taxon>Pezizomycotina</taxon>
        <taxon>Dothideomycetes</taxon>
        <taxon>Dothideomycetidae</taxon>
        <taxon>Myriangiales</taxon>
        <taxon>Elsinoaceae</taxon>
        <taxon>Elsinoe</taxon>
    </lineage>
</organism>
<keyword evidence="6 8" id="KW-0472">Membrane</keyword>
<evidence type="ECO:0000259" key="9">
    <source>
        <dbReference type="Pfam" id="PF00909"/>
    </source>
</evidence>
<dbReference type="PANTHER" id="PTHR43029:SF10">
    <property type="entry name" value="AMMONIUM TRANSPORTER MEP2"/>
    <property type="match status" value="1"/>
</dbReference>
<evidence type="ECO:0000256" key="3">
    <source>
        <dbReference type="ARBA" id="ARBA00022448"/>
    </source>
</evidence>
<dbReference type="InterPro" id="IPR024041">
    <property type="entry name" value="NH4_transpt_AmtB-like_dom"/>
</dbReference>
<dbReference type="PROSITE" id="PS01219">
    <property type="entry name" value="AMMONIUM_TRANSP"/>
    <property type="match status" value="1"/>
</dbReference>
<evidence type="ECO:0000256" key="2">
    <source>
        <dbReference type="ARBA" id="ARBA00005887"/>
    </source>
</evidence>
<evidence type="ECO:0000256" key="6">
    <source>
        <dbReference type="ARBA" id="ARBA00023136"/>
    </source>
</evidence>
<feature type="transmembrane region" description="Helical" evidence="8">
    <location>
        <begin position="323"/>
        <end position="341"/>
    </location>
</feature>
<dbReference type="InterPro" id="IPR002229">
    <property type="entry name" value="RhesusRHD"/>
</dbReference>
<evidence type="ECO:0000256" key="1">
    <source>
        <dbReference type="ARBA" id="ARBA00004141"/>
    </source>
</evidence>
<dbReference type="PRINTS" id="PR00342">
    <property type="entry name" value="RHESUSRHD"/>
</dbReference>
<protein>
    <recommendedName>
        <fullName evidence="8">Ammonium transporter</fullName>
    </recommendedName>
</protein>
<keyword evidence="4 8" id="KW-0812">Transmembrane</keyword>
<accession>A0A4V6DTB5</accession>
<dbReference type="SUPFAM" id="SSF111352">
    <property type="entry name" value="Ammonium transporter"/>
    <property type="match status" value="1"/>
</dbReference>
<feature type="transmembrane region" description="Helical" evidence="8">
    <location>
        <begin position="410"/>
        <end position="431"/>
    </location>
</feature>
<feature type="transmembrane region" description="Helical" evidence="8">
    <location>
        <begin position="240"/>
        <end position="257"/>
    </location>
</feature>
<evidence type="ECO:0000256" key="7">
    <source>
        <dbReference type="ARBA" id="ARBA00023177"/>
    </source>
</evidence>
<keyword evidence="7 8" id="KW-0924">Ammonia transport</keyword>
<proteinExistence type="inferred from homology"/>
<gene>
    <name evidence="10" type="ORF">C1H76_7836</name>
</gene>
<feature type="transmembrane region" description="Helical" evidence="8">
    <location>
        <begin position="269"/>
        <end position="290"/>
    </location>
</feature>
<dbReference type="NCBIfam" id="TIGR00836">
    <property type="entry name" value="amt"/>
    <property type="match status" value="1"/>
</dbReference>
<feature type="transmembrane region" description="Helical" evidence="8">
    <location>
        <begin position="80"/>
        <end position="98"/>
    </location>
</feature>
<dbReference type="Gene3D" id="1.10.3430.10">
    <property type="entry name" value="Ammonium transporter AmtB like domains"/>
    <property type="match status" value="1"/>
</dbReference>
<sequence length="528" mass="56323">MAARGNTSTLPVQSQNFVPLIKYNGTTAAGGDSLRQNLNLFYESGDISWMLASTALVLIMTPGVGFFYSGLARRKSALSLIWLSAMSLAVVSFQWFFWGFSLAFSHRASVFVGALDNIGFRNVLAQPSVSSDRIPDLIYAVYQGMFASLTVAIATGAVAERGRLVPCVVFMFVWTTLVYDPIACWTWNPAGWSYKLGGLDFAGGTPVHIASGFAALAYSFVLGPREGHGTAALNYRPHNVTFIVIGTVLLWFGWFGFNAGSALAANLRAVMAAMVTNLSASIGGVTWCLIDFRLEKKWSVVGFCSGVVAGLVCITPGSGFVPPWSAVVYGVLAGAGCNYATKLKFYLQCDDALDIFAVHGVGGIIGNLLTGLFAADYIAHLDGSTIIQGGWVNQNYRQLGIQLADTVAGAAWSFAVSAIILYAMKLLGIYLPMFRLRASAEEEELGIDDVEIGEFAYDYVEVDRDIKAMSMDQEKEALLSGPQPAPPMEHQQPIMPPGIAPLGANPTGGPMNLPPGVTPAFTGGAGYV</sequence>
<dbReference type="InterPro" id="IPR001905">
    <property type="entry name" value="Ammonium_transpt"/>
</dbReference>
<dbReference type="PANTHER" id="PTHR43029">
    <property type="entry name" value="AMMONIUM TRANSPORTER MEP2"/>
    <property type="match status" value="1"/>
</dbReference>
<dbReference type="EMBL" id="PTQR01000104">
    <property type="protein sequence ID" value="TKX19952.1"/>
    <property type="molecule type" value="Genomic_DNA"/>
</dbReference>
<evidence type="ECO:0000256" key="4">
    <source>
        <dbReference type="ARBA" id="ARBA00022692"/>
    </source>
</evidence>
<evidence type="ECO:0000313" key="11">
    <source>
        <dbReference type="Proteomes" id="UP000308133"/>
    </source>
</evidence>
<feature type="domain" description="Ammonium transporter AmtB-like" evidence="9">
    <location>
        <begin position="49"/>
        <end position="457"/>
    </location>
</feature>
<dbReference type="AlphaFoldDB" id="A0A4V6DTB5"/>
<dbReference type="Pfam" id="PF00909">
    <property type="entry name" value="Ammonium_transp"/>
    <property type="match status" value="1"/>
</dbReference>
<feature type="transmembrane region" description="Helical" evidence="8">
    <location>
        <begin position="202"/>
        <end position="220"/>
    </location>
</feature>
<feature type="transmembrane region" description="Helical" evidence="8">
    <location>
        <begin position="297"/>
        <end position="317"/>
    </location>
</feature>
<evidence type="ECO:0000256" key="5">
    <source>
        <dbReference type="ARBA" id="ARBA00022989"/>
    </source>
</evidence>
<feature type="transmembrane region" description="Helical" evidence="8">
    <location>
        <begin position="47"/>
        <end position="68"/>
    </location>
</feature>
<dbReference type="Proteomes" id="UP000308133">
    <property type="component" value="Unassembled WGS sequence"/>
</dbReference>
<dbReference type="InterPro" id="IPR018047">
    <property type="entry name" value="Ammonium_transpt_CS"/>
</dbReference>
<name>A0A4V6DTB5_9PEZI</name>
<comment type="similarity">
    <text evidence="2 8">Belongs to the ammonia transporter channel (TC 1.A.11.2) family.</text>
</comment>
<dbReference type="GO" id="GO:0005886">
    <property type="term" value="C:plasma membrane"/>
    <property type="evidence" value="ECO:0007669"/>
    <property type="project" value="UniProtKB-SubCell"/>
</dbReference>
<reference evidence="10 11" key="1">
    <citation type="submission" date="2018-02" db="EMBL/GenBank/DDBJ databases">
        <title>Draft genome sequences of Elsinoe sp., causing black scab on jojoba.</title>
        <authorList>
            <person name="Stodart B."/>
            <person name="Jeffress S."/>
            <person name="Ash G."/>
            <person name="Arun Chinnappa K."/>
        </authorList>
    </citation>
    <scope>NUCLEOTIDE SEQUENCE [LARGE SCALE GENOMIC DNA]</scope>
    <source>
        <strain evidence="10 11">Hillstone_2</strain>
    </source>
</reference>
<keyword evidence="5 8" id="KW-1133">Transmembrane helix</keyword>
<feature type="transmembrane region" description="Helical" evidence="8">
    <location>
        <begin position="164"/>
        <end position="182"/>
    </location>
</feature>
<feature type="transmembrane region" description="Helical" evidence="8">
    <location>
        <begin position="137"/>
        <end position="157"/>
    </location>
</feature>
<dbReference type="GO" id="GO:0008519">
    <property type="term" value="F:ammonium channel activity"/>
    <property type="evidence" value="ECO:0007669"/>
    <property type="project" value="InterPro"/>
</dbReference>
<comment type="caution">
    <text evidence="10">The sequence shown here is derived from an EMBL/GenBank/DDBJ whole genome shotgun (WGS) entry which is preliminary data.</text>
</comment>
<keyword evidence="3 8" id="KW-0813">Transport</keyword>
<feature type="transmembrane region" description="Helical" evidence="8">
    <location>
        <begin position="353"/>
        <end position="375"/>
    </location>
</feature>
<dbReference type="InterPro" id="IPR029020">
    <property type="entry name" value="Ammonium/urea_transptr"/>
</dbReference>
<comment type="subcellular location">
    <subcellularLocation>
        <location evidence="8">Cell membrane</location>
        <topology evidence="8">Multi-pass membrane protein</topology>
    </subcellularLocation>
    <subcellularLocation>
        <location evidence="1">Membrane</location>
        <topology evidence="1">Multi-pass membrane protein</topology>
    </subcellularLocation>
</comment>